<dbReference type="EMBL" id="SLWQ01000011">
    <property type="protein sequence ID" value="TCO36901.1"/>
    <property type="molecule type" value="Genomic_DNA"/>
</dbReference>
<name>A0A4R2HZ13_9GAMM</name>
<dbReference type="Gene3D" id="3.50.50.60">
    <property type="entry name" value="FAD/NAD(P)-binding domain"/>
    <property type="match status" value="1"/>
</dbReference>
<dbReference type="PANTHER" id="PTHR11552">
    <property type="entry name" value="GLUCOSE-METHANOL-CHOLINE GMC OXIDOREDUCTASE"/>
    <property type="match status" value="1"/>
</dbReference>
<dbReference type="Proteomes" id="UP000294862">
    <property type="component" value="Unassembled WGS sequence"/>
</dbReference>
<feature type="domain" description="Glucose-methanol-choline oxidoreductase N-terminal" evidence="7">
    <location>
        <begin position="82"/>
        <end position="105"/>
    </location>
</feature>
<feature type="domain" description="Glucose-methanol-choline oxidoreductase N-terminal" evidence="8">
    <location>
        <begin position="254"/>
        <end position="268"/>
    </location>
</feature>
<gene>
    <name evidence="9" type="ORF">EV148_11177</name>
</gene>
<evidence type="ECO:0000256" key="6">
    <source>
        <dbReference type="RuleBase" id="RU003968"/>
    </source>
</evidence>
<dbReference type="InterPro" id="IPR000172">
    <property type="entry name" value="GMC_OxRdtase_N"/>
</dbReference>
<evidence type="ECO:0000256" key="3">
    <source>
        <dbReference type="ARBA" id="ARBA00022630"/>
    </source>
</evidence>
<evidence type="ECO:0000259" key="8">
    <source>
        <dbReference type="PROSITE" id="PS00624"/>
    </source>
</evidence>
<evidence type="ECO:0000256" key="4">
    <source>
        <dbReference type="ARBA" id="ARBA00022827"/>
    </source>
</evidence>
<dbReference type="PIRSF" id="PIRSF000137">
    <property type="entry name" value="Alcohol_oxidase"/>
    <property type="match status" value="1"/>
</dbReference>
<dbReference type="InterPro" id="IPR007867">
    <property type="entry name" value="GMC_OxRtase_C"/>
</dbReference>
<dbReference type="RefSeq" id="WP_131999944.1">
    <property type="nucleotide sequence ID" value="NZ_SLWQ01000011.1"/>
</dbReference>
<dbReference type="GO" id="GO:0016614">
    <property type="term" value="F:oxidoreductase activity, acting on CH-OH group of donors"/>
    <property type="evidence" value="ECO:0007669"/>
    <property type="project" value="InterPro"/>
</dbReference>
<keyword evidence="10" id="KW-1185">Reference proteome</keyword>
<dbReference type="SUPFAM" id="SSF51905">
    <property type="entry name" value="FAD/NAD(P)-binding domain"/>
    <property type="match status" value="1"/>
</dbReference>
<dbReference type="OrthoDB" id="9785276at2"/>
<dbReference type="NCBIfam" id="NF002550">
    <property type="entry name" value="PRK02106.1"/>
    <property type="match status" value="1"/>
</dbReference>
<dbReference type="InterPro" id="IPR036188">
    <property type="entry name" value="FAD/NAD-bd_sf"/>
</dbReference>
<evidence type="ECO:0000256" key="1">
    <source>
        <dbReference type="ARBA" id="ARBA00001974"/>
    </source>
</evidence>
<dbReference type="Pfam" id="PF00732">
    <property type="entry name" value="GMC_oxred_N"/>
    <property type="match status" value="1"/>
</dbReference>
<evidence type="ECO:0000313" key="10">
    <source>
        <dbReference type="Proteomes" id="UP000294862"/>
    </source>
</evidence>
<dbReference type="AlphaFoldDB" id="A0A4R2HZ13"/>
<evidence type="ECO:0000313" key="9">
    <source>
        <dbReference type="EMBL" id="TCO36901.1"/>
    </source>
</evidence>
<feature type="binding site" evidence="5">
    <location>
        <position position="84"/>
    </location>
    <ligand>
        <name>FAD</name>
        <dbReference type="ChEBI" id="CHEBI:57692"/>
    </ligand>
</feature>
<accession>A0A4R2HZ13</accession>
<dbReference type="GO" id="GO:0050660">
    <property type="term" value="F:flavin adenine dinucleotide binding"/>
    <property type="evidence" value="ECO:0007669"/>
    <property type="project" value="InterPro"/>
</dbReference>
<evidence type="ECO:0000259" key="7">
    <source>
        <dbReference type="PROSITE" id="PS00623"/>
    </source>
</evidence>
<reference evidence="9 10" key="1">
    <citation type="journal article" date="2015" name="Stand. Genomic Sci.">
        <title>Genomic Encyclopedia of Bacterial and Archaeal Type Strains, Phase III: the genomes of soil and plant-associated and newly described type strains.</title>
        <authorList>
            <person name="Whitman W.B."/>
            <person name="Woyke T."/>
            <person name="Klenk H.P."/>
            <person name="Zhou Y."/>
            <person name="Lilburn T.G."/>
            <person name="Beck B.J."/>
            <person name="De Vos P."/>
            <person name="Vandamme P."/>
            <person name="Eisen J.A."/>
            <person name="Garrity G."/>
            <person name="Hugenholtz P."/>
            <person name="Kyrpides N.C."/>
        </authorList>
    </citation>
    <scope>NUCLEOTIDE SEQUENCE [LARGE SCALE GENOMIC DNA]</scope>
    <source>
        <strain evidence="9 10">A3</strain>
    </source>
</reference>
<protein>
    <submittedName>
        <fullName evidence="9">Choline dehydrogenase-like flavoprotein</fullName>
    </submittedName>
</protein>
<keyword evidence="3 6" id="KW-0285">Flavoprotein</keyword>
<dbReference type="Pfam" id="PF05199">
    <property type="entry name" value="GMC_oxred_C"/>
    <property type="match status" value="1"/>
</dbReference>
<comment type="cofactor">
    <cofactor evidence="1 5">
        <name>FAD</name>
        <dbReference type="ChEBI" id="CHEBI:57692"/>
    </cofactor>
</comment>
<dbReference type="PROSITE" id="PS00623">
    <property type="entry name" value="GMC_OXRED_1"/>
    <property type="match status" value="1"/>
</dbReference>
<dbReference type="SUPFAM" id="SSF54373">
    <property type="entry name" value="FAD-linked reductases, C-terminal domain"/>
    <property type="match status" value="1"/>
</dbReference>
<comment type="similarity">
    <text evidence="2 6">Belongs to the GMC oxidoreductase family.</text>
</comment>
<dbReference type="InterPro" id="IPR012132">
    <property type="entry name" value="GMC_OxRdtase"/>
</dbReference>
<evidence type="ECO:0000256" key="2">
    <source>
        <dbReference type="ARBA" id="ARBA00010790"/>
    </source>
</evidence>
<evidence type="ECO:0000256" key="5">
    <source>
        <dbReference type="PIRSR" id="PIRSR000137-2"/>
    </source>
</evidence>
<dbReference type="PROSITE" id="PS00624">
    <property type="entry name" value="GMC_OXRED_2"/>
    <property type="match status" value="1"/>
</dbReference>
<comment type="caution">
    <text evidence="9">The sequence shown here is derived from an EMBL/GenBank/DDBJ whole genome shotgun (WGS) entry which is preliminary data.</text>
</comment>
<dbReference type="Gene3D" id="3.30.560.10">
    <property type="entry name" value="Glucose Oxidase, domain 3"/>
    <property type="match status" value="1"/>
</dbReference>
<organism evidence="9 10">
    <name type="scientific">Dokdonella fugitiva</name>
    <dbReference type="NCBI Taxonomy" id="328517"/>
    <lineage>
        <taxon>Bacteria</taxon>
        <taxon>Pseudomonadati</taxon>
        <taxon>Pseudomonadota</taxon>
        <taxon>Gammaproteobacteria</taxon>
        <taxon>Lysobacterales</taxon>
        <taxon>Rhodanobacteraceae</taxon>
        <taxon>Dokdonella</taxon>
    </lineage>
</organism>
<keyword evidence="4 5" id="KW-0274">FAD</keyword>
<dbReference type="PANTHER" id="PTHR11552:SF147">
    <property type="entry name" value="CHOLINE DEHYDROGENASE, MITOCHONDRIAL"/>
    <property type="match status" value="1"/>
</dbReference>
<sequence>MTSSYDYVIVGAGSAGCVLANRLSANPARRVLLLEAGGRDWHPFIHMPAGLAKLVGKKGVNWDYDTEAEPNLGGRRLWWPRGKVLGGSSSINAMCYTRGAPGDYDAWALASGDARWAWNNVLPVFKRSEGNVRGANAWHGADGELTVSPLRHHNVLSQAFIDAAVDAGHARNDDFNADTQDGFGYYAVTQRNGARCSTAVAFLRPALARANLEVRTRALATRVVLDGGRAVGVAYRHRGRAERAEAGCVILAGGAINSPQLLMLSGIGPADHLREHGIAVALDRAGVGANLQDHLDICTLVRSTRAVTYDKTNDVAVALRFLLRRDGIGSSNIAEAGGFVRSRLAPDSRCDIQFHFVPALLDDHGRHRLDGHGYTVHACNLRPKSRGTIRLRSADPAAPAAIHPNYLGDEDGFDLRMMVEGARLSREILAQDAFAPYRGEEIFPGADAKSDADLAAFVRRKAETIYHPVGTCRMGKDDASVVDAELRVRGIEGLRVVDASIMPTLVGGNTNAPVVMIAERAAELLLAP</sequence>
<proteinExistence type="inferred from homology"/>